<gene>
    <name evidence="2" type="ORF">ACFQPE_03905</name>
</gene>
<organism evidence="2 3">
    <name type="scientific">Halomarina halobia</name>
    <dbReference type="NCBI Taxonomy" id="3033386"/>
    <lineage>
        <taxon>Archaea</taxon>
        <taxon>Methanobacteriati</taxon>
        <taxon>Methanobacteriota</taxon>
        <taxon>Stenosarchaea group</taxon>
        <taxon>Halobacteria</taxon>
        <taxon>Halobacteriales</taxon>
        <taxon>Natronomonadaceae</taxon>
        <taxon>Halomarina</taxon>
    </lineage>
</organism>
<dbReference type="SFLD" id="SFLDS00003">
    <property type="entry name" value="Haloacid_Dehalogenase"/>
    <property type="match status" value="1"/>
</dbReference>
<accession>A0ABD6A658</accession>
<evidence type="ECO:0000313" key="3">
    <source>
        <dbReference type="Proteomes" id="UP001596547"/>
    </source>
</evidence>
<comment type="caution">
    <text evidence="2">The sequence shown here is derived from an EMBL/GenBank/DDBJ whole genome shotgun (WGS) entry which is preliminary data.</text>
</comment>
<dbReference type="NCBIfam" id="TIGR01549">
    <property type="entry name" value="HAD-SF-IA-v1"/>
    <property type="match status" value="1"/>
</dbReference>
<sequence length="197" mass="21183">MKAIFFDLDGTLLHLDRDDGDVLRSAVAAIDGDLLEEAIDAYGGAFFARFDACEPDPIRGAFAEIGGRSDPDEFADALLAREVELSRPPADAEATLARLSAEYGLGVLTGVREWQEHMLRAHGLFGYFDAFVASYEAGAHKPDAAPFRLAEERLPADEYAMVGDDDADVTGARNAGWTAHRYDGGGFGDLPGALGWE</sequence>
<reference evidence="2 3" key="1">
    <citation type="journal article" date="2019" name="Int. J. Syst. Evol. Microbiol.">
        <title>The Global Catalogue of Microorganisms (GCM) 10K type strain sequencing project: providing services to taxonomists for standard genome sequencing and annotation.</title>
        <authorList>
            <consortium name="The Broad Institute Genomics Platform"/>
            <consortium name="The Broad Institute Genome Sequencing Center for Infectious Disease"/>
            <person name="Wu L."/>
            <person name="Ma J."/>
        </authorList>
    </citation>
    <scope>NUCLEOTIDE SEQUENCE [LARGE SCALE GENOMIC DNA]</scope>
    <source>
        <strain evidence="2 3">PSR21</strain>
    </source>
</reference>
<dbReference type="InterPro" id="IPR006439">
    <property type="entry name" value="HAD-SF_hydro_IA"/>
</dbReference>
<dbReference type="GeneID" id="79314919"/>
<dbReference type="PANTHER" id="PTHR43434">
    <property type="entry name" value="PHOSPHOGLYCOLATE PHOSPHATASE"/>
    <property type="match status" value="1"/>
</dbReference>
<dbReference type="Gene3D" id="3.40.50.1000">
    <property type="entry name" value="HAD superfamily/HAD-like"/>
    <property type="match status" value="1"/>
</dbReference>
<dbReference type="EC" id="3.1.3.-" evidence="2"/>
<proteinExistence type="inferred from homology"/>
<dbReference type="GO" id="GO:0016787">
    <property type="term" value="F:hydrolase activity"/>
    <property type="evidence" value="ECO:0007669"/>
    <property type="project" value="UniProtKB-KW"/>
</dbReference>
<dbReference type="AlphaFoldDB" id="A0ABD6A658"/>
<dbReference type="SFLD" id="SFLDG01129">
    <property type="entry name" value="C1.5:_HAD__Beta-PGM__Phosphata"/>
    <property type="match status" value="1"/>
</dbReference>
<dbReference type="Proteomes" id="UP001596547">
    <property type="component" value="Unassembled WGS sequence"/>
</dbReference>
<name>A0ABD6A658_9EURY</name>
<dbReference type="InterPro" id="IPR036412">
    <property type="entry name" value="HAD-like_sf"/>
</dbReference>
<dbReference type="EMBL" id="JBHTBF010000001">
    <property type="protein sequence ID" value="MFC7315940.1"/>
    <property type="molecule type" value="Genomic_DNA"/>
</dbReference>
<evidence type="ECO:0000256" key="1">
    <source>
        <dbReference type="ARBA" id="ARBA00007958"/>
    </source>
</evidence>
<dbReference type="RefSeq" id="WP_276305342.1">
    <property type="nucleotide sequence ID" value="NZ_CP119992.1"/>
</dbReference>
<dbReference type="InterPro" id="IPR050155">
    <property type="entry name" value="HAD-like_hydrolase_sf"/>
</dbReference>
<evidence type="ECO:0000313" key="2">
    <source>
        <dbReference type="EMBL" id="MFC7315940.1"/>
    </source>
</evidence>
<dbReference type="PANTHER" id="PTHR43434:SF1">
    <property type="entry name" value="PHOSPHOGLYCOLATE PHOSPHATASE"/>
    <property type="match status" value="1"/>
</dbReference>
<protein>
    <submittedName>
        <fullName evidence="2">HAD family hydrolase</fullName>
        <ecNumber evidence="2">3.1.3.-</ecNumber>
    </submittedName>
</protein>
<dbReference type="SUPFAM" id="SSF56784">
    <property type="entry name" value="HAD-like"/>
    <property type="match status" value="1"/>
</dbReference>
<keyword evidence="3" id="KW-1185">Reference proteome</keyword>
<comment type="similarity">
    <text evidence="1">Belongs to the HAD-like hydrolase superfamily.</text>
</comment>
<keyword evidence="2" id="KW-0378">Hydrolase</keyword>
<dbReference type="InterPro" id="IPR023214">
    <property type="entry name" value="HAD_sf"/>
</dbReference>
<dbReference type="Pfam" id="PF00702">
    <property type="entry name" value="Hydrolase"/>
    <property type="match status" value="1"/>
</dbReference>